<feature type="signal peptide" evidence="2">
    <location>
        <begin position="1"/>
        <end position="27"/>
    </location>
</feature>
<feature type="coiled-coil region" evidence="1">
    <location>
        <begin position="519"/>
        <end position="546"/>
    </location>
</feature>
<dbReference type="AlphaFoldDB" id="A0A8S4S5V6"/>
<evidence type="ECO:0000313" key="3">
    <source>
        <dbReference type="EMBL" id="CAH2246161.1"/>
    </source>
</evidence>
<gene>
    <name evidence="3" type="primary">jg4597</name>
    <name evidence="3" type="ORF">PAEG_LOCUS21305</name>
</gene>
<dbReference type="Proteomes" id="UP000838756">
    <property type="component" value="Unassembled WGS sequence"/>
</dbReference>
<sequence length="955" mass="108567">MSLCNTFRLSVACLIIVLSSIDAPVEAFSLRRTNIGINSDTDLAQEESVLQEVKRELNVSDDIKFTENKTRDTVTDNEKLTPTSTTVNIEEDIVTEPNSNDQTINIQQTEQTTVIERKSSVTATNAVSQTVTTSFILEDTTPISIDLDNITETESTTNIIDFSTSQKHIDESEQTEIQPVNIISDTNQTNIIGSDEKNTKRKQEVTKINGKDEIKELKPLPPIANKSRPIPKWKKYRTIERKRPSYSSEEKVKEKKKEIHKEDILKAETKNIRVTLQDTVTSNIPLLVSVKNDKEESTNTPLDLTSSISSSQVGHESKRAGFLNFSGKTTSSEVITESAILSTAKSNNNEALISETESPVTTVTNIVIEDQKKIESQIVLNEDTIKEELLKEELIKNQEENGKRQREDLVNVNADLIEIKNVNPDNSAETNSSSELYAKLINAEKSKNTTLYTVNPNYKPMKKIEVVPPKQFVRDPDDNSWRNESLSSLGIVFKPKNSSKPFTQVLKNKTETEWNNLSEKDIKNELPDLRERLQKMAEKRKSKRKKIDSFGNIIYFDYEENSSSAEHAGFTIDELSSNVTTYSPALQNTTQSMEGPQNVTKTVTSTLTTESIHKNSYSTKMPKKLFHEYYDSTDEDDSDYLNMAKIDLKKFTTSLRSNTPFHPSTIVAKQPDWLKQNNKLPYNGFPERKGTIQYFPPLTTQKVNINDYDNDFKLKMESFTTETDTPKHFLPVSIDGPTTPVTVNSVLSKSAFTKNMMITQPQLTTDPGLALHDDHSFDRGTYVIKHYKDFVNEAAKHSEYDKNFDYIPYTEAPIEGVTKTGFIGYEKETPRTIDSGYDYANQFRKDVLQRFVDNFNQDTERYRSDFPVLFNSSIIHRGEHNGRDTASSRAFMRGAYHSNIFKPKFAAHKKPCEPNCDKLTVELSPAYELHYYVPDQEEKEEAAPQPVTLPYQYTL</sequence>
<comment type="caution">
    <text evidence="3">The sequence shown here is derived from an EMBL/GenBank/DDBJ whole genome shotgun (WGS) entry which is preliminary data.</text>
</comment>
<keyword evidence="2" id="KW-0732">Signal</keyword>
<name>A0A8S4S5V6_9NEOP</name>
<keyword evidence="4" id="KW-1185">Reference proteome</keyword>
<reference evidence="3" key="1">
    <citation type="submission" date="2022-03" db="EMBL/GenBank/DDBJ databases">
        <authorList>
            <person name="Lindestad O."/>
        </authorList>
    </citation>
    <scope>NUCLEOTIDE SEQUENCE</scope>
</reference>
<evidence type="ECO:0000313" key="4">
    <source>
        <dbReference type="Proteomes" id="UP000838756"/>
    </source>
</evidence>
<keyword evidence="1" id="KW-0175">Coiled coil</keyword>
<dbReference type="OrthoDB" id="7411817at2759"/>
<feature type="chain" id="PRO_5035902838" evidence="2">
    <location>
        <begin position="28"/>
        <end position="955"/>
    </location>
</feature>
<organism evidence="3 4">
    <name type="scientific">Pararge aegeria aegeria</name>
    <dbReference type="NCBI Taxonomy" id="348720"/>
    <lineage>
        <taxon>Eukaryota</taxon>
        <taxon>Metazoa</taxon>
        <taxon>Ecdysozoa</taxon>
        <taxon>Arthropoda</taxon>
        <taxon>Hexapoda</taxon>
        <taxon>Insecta</taxon>
        <taxon>Pterygota</taxon>
        <taxon>Neoptera</taxon>
        <taxon>Endopterygota</taxon>
        <taxon>Lepidoptera</taxon>
        <taxon>Glossata</taxon>
        <taxon>Ditrysia</taxon>
        <taxon>Papilionoidea</taxon>
        <taxon>Nymphalidae</taxon>
        <taxon>Satyrinae</taxon>
        <taxon>Satyrini</taxon>
        <taxon>Parargina</taxon>
        <taxon>Pararge</taxon>
    </lineage>
</organism>
<accession>A0A8S4S5V6</accession>
<evidence type="ECO:0000256" key="1">
    <source>
        <dbReference type="SAM" id="Coils"/>
    </source>
</evidence>
<proteinExistence type="predicted"/>
<protein>
    <submittedName>
        <fullName evidence="3">Jg4597 protein</fullName>
    </submittedName>
</protein>
<dbReference type="EMBL" id="CAKXAJ010025927">
    <property type="protein sequence ID" value="CAH2246161.1"/>
    <property type="molecule type" value="Genomic_DNA"/>
</dbReference>
<evidence type="ECO:0000256" key="2">
    <source>
        <dbReference type="SAM" id="SignalP"/>
    </source>
</evidence>